<evidence type="ECO:0000256" key="1">
    <source>
        <dbReference type="SAM" id="MobiDB-lite"/>
    </source>
</evidence>
<dbReference type="AlphaFoldDB" id="A0A3S3QAG6"/>
<organism evidence="2 3">
    <name type="scientific">Cinnamomum micranthum f. kanehirae</name>
    <dbReference type="NCBI Taxonomy" id="337451"/>
    <lineage>
        <taxon>Eukaryota</taxon>
        <taxon>Viridiplantae</taxon>
        <taxon>Streptophyta</taxon>
        <taxon>Embryophyta</taxon>
        <taxon>Tracheophyta</taxon>
        <taxon>Spermatophyta</taxon>
        <taxon>Magnoliopsida</taxon>
        <taxon>Magnoliidae</taxon>
        <taxon>Laurales</taxon>
        <taxon>Lauraceae</taxon>
        <taxon>Cinnamomum</taxon>
    </lineage>
</organism>
<comment type="caution">
    <text evidence="2">The sequence shown here is derived from an EMBL/GenBank/DDBJ whole genome shotgun (WGS) entry which is preliminary data.</text>
</comment>
<protein>
    <recommendedName>
        <fullName evidence="4">BZIP domain-containing protein</fullName>
    </recommendedName>
</protein>
<evidence type="ECO:0000313" key="2">
    <source>
        <dbReference type="EMBL" id="RWR81731.1"/>
    </source>
</evidence>
<dbReference type="EMBL" id="QPKB01000004">
    <property type="protein sequence ID" value="RWR81731.1"/>
    <property type="molecule type" value="Genomic_DNA"/>
</dbReference>
<dbReference type="Proteomes" id="UP000283530">
    <property type="component" value="Unassembled WGS sequence"/>
</dbReference>
<proteinExistence type="predicted"/>
<dbReference type="PANTHER" id="PTHR37614:SF2">
    <property type="entry name" value="OS02G0121400 PROTEIN"/>
    <property type="match status" value="1"/>
</dbReference>
<dbReference type="PANTHER" id="PTHR37614">
    <property type="entry name" value="OS02G0121400 PROTEIN"/>
    <property type="match status" value="1"/>
</dbReference>
<feature type="compositionally biased region" description="Basic residues" evidence="1">
    <location>
        <begin position="94"/>
        <end position="108"/>
    </location>
</feature>
<sequence length="297" mass="33802">MASPAKIATQKKEKSIFSEEELQVAEILFQLQQTSYHSRSLPFLFWGTKKKRSSIIYSISAFFNGEKSDAAKVDAPSPATPLSFSPSESESKPKQLRRARRRALKKKKSNEQLREVVAELTSQREQLKHEITKVLDYYEKLRAANLALKARRSELFLLRKRGQFDLNSCKSLNAYKERTEQLNPVFEGKQAPIIHPPSELSAEERKAPIVRHTPAVDATKIVGNFRYPQVDIPLLSESGLTLQSNCSYPVLGTNLFADEAARRDFHCKAAMAAQARKRRIEINRVKNSTSSKQQRLR</sequence>
<name>A0A3S3QAG6_9MAGN</name>
<gene>
    <name evidence="2" type="ORF">CKAN_01042600</name>
</gene>
<accession>A0A3S3QAG6</accession>
<feature type="region of interest" description="Disordered" evidence="1">
    <location>
        <begin position="73"/>
        <end position="108"/>
    </location>
</feature>
<dbReference type="OrthoDB" id="1721092at2759"/>
<evidence type="ECO:0008006" key="4">
    <source>
        <dbReference type="Google" id="ProtNLM"/>
    </source>
</evidence>
<keyword evidence="3" id="KW-1185">Reference proteome</keyword>
<evidence type="ECO:0000313" key="3">
    <source>
        <dbReference type="Proteomes" id="UP000283530"/>
    </source>
</evidence>
<reference evidence="2 3" key="1">
    <citation type="journal article" date="2019" name="Nat. Plants">
        <title>Stout camphor tree genome fills gaps in understanding of flowering plant genome evolution.</title>
        <authorList>
            <person name="Chaw S.M."/>
            <person name="Liu Y.C."/>
            <person name="Wu Y.W."/>
            <person name="Wang H.Y."/>
            <person name="Lin C.I."/>
            <person name="Wu C.S."/>
            <person name="Ke H.M."/>
            <person name="Chang L.Y."/>
            <person name="Hsu C.Y."/>
            <person name="Yang H.T."/>
            <person name="Sudianto E."/>
            <person name="Hsu M.H."/>
            <person name="Wu K.P."/>
            <person name="Wang L.N."/>
            <person name="Leebens-Mack J.H."/>
            <person name="Tsai I.J."/>
        </authorList>
    </citation>
    <scope>NUCLEOTIDE SEQUENCE [LARGE SCALE GENOMIC DNA]</scope>
    <source>
        <strain evidence="3">cv. Chaw 1501</strain>
        <tissue evidence="2">Young leaves</tissue>
    </source>
</reference>